<keyword evidence="2" id="KW-1185">Reference proteome</keyword>
<dbReference type="EMBL" id="KN422980">
    <property type="protein sequence ID" value="KHG22828.1"/>
    <property type="molecule type" value="Genomic_DNA"/>
</dbReference>
<dbReference type="Proteomes" id="UP000032142">
    <property type="component" value="Unassembled WGS sequence"/>
</dbReference>
<evidence type="ECO:0000313" key="1">
    <source>
        <dbReference type="EMBL" id="KHG22828.1"/>
    </source>
</evidence>
<reference evidence="2" key="1">
    <citation type="submission" date="2014-09" db="EMBL/GenBank/DDBJ databases">
        <authorList>
            <person name="Mudge J."/>
            <person name="Ramaraj T."/>
            <person name="Lindquist I.E."/>
            <person name="Bharti A.K."/>
            <person name="Sundararajan A."/>
            <person name="Cameron C.T."/>
            <person name="Woodward J.E."/>
            <person name="May G.D."/>
            <person name="Brubaker C."/>
            <person name="Broadhvest J."/>
            <person name="Wilkins T.A."/>
        </authorList>
    </citation>
    <scope>NUCLEOTIDE SEQUENCE</scope>
    <source>
        <strain evidence="2">cv. AKA8401</strain>
    </source>
</reference>
<sequence>MPVCLGRGRN</sequence>
<gene>
    <name evidence="1" type="ORF">F383_28569</name>
</gene>
<organism evidence="1 2">
    <name type="scientific">Gossypium arboreum</name>
    <name type="common">Tree cotton</name>
    <name type="synonym">Gossypium nanking</name>
    <dbReference type="NCBI Taxonomy" id="29729"/>
    <lineage>
        <taxon>Eukaryota</taxon>
        <taxon>Viridiplantae</taxon>
        <taxon>Streptophyta</taxon>
        <taxon>Embryophyta</taxon>
        <taxon>Tracheophyta</taxon>
        <taxon>Spermatophyta</taxon>
        <taxon>Magnoliopsida</taxon>
        <taxon>eudicotyledons</taxon>
        <taxon>Gunneridae</taxon>
        <taxon>Pentapetalae</taxon>
        <taxon>rosids</taxon>
        <taxon>malvids</taxon>
        <taxon>Malvales</taxon>
        <taxon>Malvaceae</taxon>
        <taxon>Malvoideae</taxon>
        <taxon>Gossypium</taxon>
    </lineage>
</organism>
<protein>
    <submittedName>
        <fullName evidence="1">Uncharacterized protein</fullName>
    </submittedName>
</protein>
<accession>A0A0B0P832</accession>
<name>A0A0B0P832_GOSAR</name>
<proteinExistence type="predicted"/>
<evidence type="ECO:0000313" key="2">
    <source>
        <dbReference type="Proteomes" id="UP000032142"/>
    </source>
</evidence>